<dbReference type="Pfam" id="PF00096">
    <property type="entry name" value="zf-C2H2"/>
    <property type="match status" value="4"/>
</dbReference>
<evidence type="ECO:0000313" key="11">
    <source>
        <dbReference type="EMBL" id="KAK8235362.1"/>
    </source>
</evidence>
<feature type="domain" description="C2H2-type" evidence="10">
    <location>
        <begin position="86"/>
        <end position="115"/>
    </location>
</feature>
<evidence type="ECO:0000256" key="2">
    <source>
        <dbReference type="ARBA" id="ARBA00022723"/>
    </source>
</evidence>
<evidence type="ECO:0000256" key="6">
    <source>
        <dbReference type="ARBA" id="ARBA00023163"/>
    </source>
</evidence>
<feature type="compositionally biased region" description="Basic and acidic residues" evidence="9">
    <location>
        <begin position="399"/>
        <end position="422"/>
    </location>
</feature>
<evidence type="ECO:0000256" key="8">
    <source>
        <dbReference type="PROSITE-ProRule" id="PRU00042"/>
    </source>
</evidence>
<dbReference type="InterPro" id="IPR036236">
    <property type="entry name" value="Znf_C2H2_sf"/>
</dbReference>
<feature type="region of interest" description="Disordered" evidence="9">
    <location>
        <begin position="399"/>
        <end position="434"/>
    </location>
</feature>
<keyword evidence="4" id="KW-0862">Zinc</keyword>
<keyword evidence="5" id="KW-0805">Transcription regulation</keyword>
<evidence type="ECO:0000256" key="7">
    <source>
        <dbReference type="ARBA" id="ARBA00023242"/>
    </source>
</evidence>
<comment type="subcellular location">
    <subcellularLocation>
        <location evidence="1">Nucleus</location>
    </subcellularLocation>
</comment>
<dbReference type="Proteomes" id="UP001492380">
    <property type="component" value="Unassembled WGS sequence"/>
</dbReference>
<feature type="domain" description="C2H2-type" evidence="10">
    <location>
        <begin position="116"/>
        <end position="146"/>
    </location>
</feature>
<keyword evidence="6" id="KW-0804">Transcription</keyword>
<protein>
    <recommendedName>
        <fullName evidence="10">C2H2-type domain-containing protein</fullName>
    </recommendedName>
</protein>
<evidence type="ECO:0000256" key="5">
    <source>
        <dbReference type="ARBA" id="ARBA00023015"/>
    </source>
</evidence>
<sequence>MAEVLTMRKRSAPPMEQDLRKSKRVHQMPTPQEPDDASNPSPVDPVDSFELQTENDTAAEIAAATPESPPLLPYKLDPDRSRRNIYHCTFEGCGRSFNRPCRLQEHELSHTGERPFACDYEGCNKTYIRATHLTRHKKLEHTTNDRNFVCERTDCGKSFISADRLRRHQETHENKFHCTDFPPCQRLFRKQVTLQRHIDSVHLGKKKYPCDIMDDETGEQCTEVYNTPHSLKAHKARDHGGLRFFCSICGPDPMTETAEGETPSSTAEPVGFRTYGALQAHIKEVHPPVCDHCGKETSTQKQLKAHIEIAHSGLSVDDRRRFVCHYEHCGAGFTKKGNLKVHIRSTHEKTRPFVCGETDLSTDSKKDYIRAWNGKDACGRDFGTKNNLEEHIRTKHLKMESSRTAKLRDEAIERGEDFDERKNRKRPRANPKPSAIARLTGEGFAEESGRNIACIFENNGCAYRFYRNYDLEYHLGHEHGMSAREVTEAMMEKGAKDDTQFWIGGAGDPYLDQQQLYYEDAGGYADYGVPDEEDLAAERELDRRGGIDYLEPAVDVRNTGLGCGGQQEQQTFDALYSYLQGHNNL</sequence>
<name>A0ABR1YPJ1_9PEZI</name>
<dbReference type="InterPro" id="IPR013087">
    <property type="entry name" value="Znf_C2H2_type"/>
</dbReference>
<keyword evidence="2" id="KW-0479">Metal-binding</keyword>
<reference evidence="11 12" key="1">
    <citation type="submission" date="2024-04" db="EMBL/GenBank/DDBJ databases">
        <title>Phyllosticta paracitricarpa is synonymous to the EU quarantine fungus P. citricarpa based on phylogenomic analyses.</title>
        <authorList>
            <consortium name="Lawrence Berkeley National Laboratory"/>
            <person name="Van Ingen-Buijs V.A."/>
            <person name="Van Westerhoven A.C."/>
            <person name="Haridas S."/>
            <person name="Skiadas P."/>
            <person name="Martin F."/>
            <person name="Groenewald J.Z."/>
            <person name="Crous P.W."/>
            <person name="Seidl M.F."/>
        </authorList>
    </citation>
    <scope>NUCLEOTIDE SEQUENCE [LARGE SCALE GENOMIC DNA]</scope>
    <source>
        <strain evidence="11 12">CBS 123374</strain>
    </source>
</reference>
<dbReference type="PROSITE" id="PS00028">
    <property type="entry name" value="ZINC_FINGER_C2H2_1"/>
    <property type="match status" value="4"/>
</dbReference>
<organism evidence="11 12">
    <name type="scientific">Phyllosticta capitalensis</name>
    <dbReference type="NCBI Taxonomy" id="121624"/>
    <lineage>
        <taxon>Eukaryota</taxon>
        <taxon>Fungi</taxon>
        <taxon>Dikarya</taxon>
        <taxon>Ascomycota</taxon>
        <taxon>Pezizomycotina</taxon>
        <taxon>Dothideomycetes</taxon>
        <taxon>Dothideomycetes incertae sedis</taxon>
        <taxon>Botryosphaeriales</taxon>
        <taxon>Phyllostictaceae</taxon>
        <taxon>Phyllosticta</taxon>
    </lineage>
</organism>
<feature type="domain" description="C2H2-type" evidence="10">
    <location>
        <begin position="288"/>
        <end position="316"/>
    </location>
</feature>
<feature type="region of interest" description="Disordered" evidence="9">
    <location>
        <begin position="1"/>
        <end position="53"/>
    </location>
</feature>
<evidence type="ECO:0000256" key="3">
    <source>
        <dbReference type="ARBA" id="ARBA00022771"/>
    </source>
</evidence>
<dbReference type="PANTHER" id="PTHR46179:SF13">
    <property type="entry name" value="C2H2-TYPE DOMAIN-CONTAINING PROTEIN"/>
    <property type="match status" value="1"/>
</dbReference>
<evidence type="ECO:0000256" key="1">
    <source>
        <dbReference type="ARBA" id="ARBA00004123"/>
    </source>
</evidence>
<dbReference type="PANTHER" id="PTHR46179">
    <property type="entry name" value="ZINC FINGER PROTEIN"/>
    <property type="match status" value="1"/>
</dbReference>
<evidence type="ECO:0000256" key="4">
    <source>
        <dbReference type="ARBA" id="ARBA00022833"/>
    </source>
</evidence>
<keyword evidence="3 8" id="KW-0863">Zinc-finger</keyword>
<feature type="domain" description="C2H2-type" evidence="10">
    <location>
        <begin position="322"/>
        <end position="352"/>
    </location>
</feature>
<gene>
    <name evidence="11" type="ORF">HDK90DRAFT_242671</name>
</gene>
<keyword evidence="7" id="KW-0539">Nucleus</keyword>
<dbReference type="SUPFAM" id="SSF57667">
    <property type="entry name" value="beta-beta-alpha zinc fingers"/>
    <property type="match status" value="3"/>
</dbReference>
<feature type="domain" description="C2H2-type" evidence="10">
    <location>
        <begin position="176"/>
        <end position="207"/>
    </location>
</feature>
<dbReference type="PROSITE" id="PS50157">
    <property type="entry name" value="ZINC_FINGER_C2H2_2"/>
    <property type="match status" value="6"/>
</dbReference>
<evidence type="ECO:0000256" key="9">
    <source>
        <dbReference type="SAM" id="MobiDB-lite"/>
    </source>
</evidence>
<evidence type="ECO:0000313" key="12">
    <source>
        <dbReference type="Proteomes" id="UP001492380"/>
    </source>
</evidence>
<comment type="caution">
    <text evidence="11">The sequence shown here is derived from an EMBL/GenBank/DDBJ whole genome shotgun (WGS) entry which is preliminary data.</text>
</comment>
<feature type="domain" description="C2H2-type" evidence="10">
    <location>
        <begin position="148"/>
        <end position="177"/>
    </location>
</feature>
<evidence type="ECO:0000259" key="10">
    <source>
        <dbReference type="PROSITE" id="PS50157"/>
    </source>
</evidence>
<dbReference type="Gene3D" id="3.30.160.60">
    <property type="entry name" value="Classic Zinc Finger"/>
    <property type="match status" value="5"/>
</dbReference>
<accession>A0ABR1YPJ1</accession>
<proteinExistence type="predicted"/>
<dbReference type="SMART" id="SM00355">
    <property type="entry name" value="ZnF_C2H2"/>
    <property type="match status" value="10"/>
</dbReference>
<keyword evidence="12" id="KW-1185">Reference proteome</keyword>
<dbReference type="InterPro" id="IPR051061">
    <property type="entry name" value="Zinc_finger_trans_reg"/>
</dbReference>
<dbReference type="EMBL" id="JBBWRZ010000005">
    <property type="protein sequence ID" value="KAK8235362.1"/>
    <property type="molecule type" value="Genomic_DNA"/>
</dbReference>